<protein>
    <submittedName>
        <fullName evidence="2">Peptidase M15</fullName>
    </submittedName>
</protein>
<name>A0A7W2L197_PSEPU</name>
<evidence type="ECO:0000313" key="2">
    <source>
        <dbReference type="EMBL" id="MBA6116467.1"/>
    </source>
</evidence>
<evidence type="ECO:0000259" key="1">
    <source>
        <dbReference type="Pfam" id="PF08291"/>
    </source>
</evidence>
<dbReference type="Pfam" id="PF08291">
    <property type="entry name" value="Peptidase_M15_3"/>
    <property type="match status" value="1"/>
</dbReference>
<feature type="domain" description="Peptidase M15A C-terminal" evidence="1">
    <location>
        <begin position="5"/>
        <end position="119"/>
    </location>
</feature>
<proteinExistence type="predicted"/>
<organism evidence="2 3">
    <name type="scientific">Pseudomonas putida</name>
    <name type="common">Arthrobacter siderocapsulatus</name>
    <dbReference type="NCBI Taxonomy" id="303"/>
    <lineage>
        <taxon>Bacteria</taxon>
        <taxon>Pseudomonadati</taxon>
        <taxon>Pseudomonadota</taxon>
        <taxon>Gammaproteobacteria</taxon>
        <taxon>Pseudomonadales</taxon>
        <taxon>Pseudomonadaceae</taxon>
        <taxon>Pseudomonas</taxon>
    </lineage>
</organism>
<dbReference type="AlphaFoldDB" id="A0A7W2L197"/>
<reference evidence="2 3" key="1">
    <citation type="submission" date="2020-07" db="EMBL/GenBank/DDBJ databases">
        <title>Diversity of carbapenemase encoding genes among Pseudomonas putida group clinical isolates in a tertiary Brazilian hospital.</title>
        <authorList>
            <person name="Alberto-Lei F."/>
            <person name="Nodari C.S."/>
            <person name="Streling A.P."/>
            <person name="Paulino J.T."/>
            <person name="Bessa-Neto F.O."/>
            <person name="Cayo R."/>
            <person name="Gales A.C."/>
        </authorList>
    </citation>
    <scope>NUCLEOTIDE SEQUENCE [LARGE SCALE GENOMIC DNA]</scope>
    <source>
        <strain evidence="2 3">12464</strain>
    </source>
</reference>
<dbReference type="Proteomes" id="UP000553948">
    <property type="component" value="Unassembled WGS sequence"/>
</dbReference>
<comment type="caution">
    <text evidence="2">The sequence shown here is derived from an EMBL/GenBank/DDBJ whole genome shotgun (WGS) entry which is preliminary data.</text>
</comment>
<dbReference type="SUPFAM" id="SSF55166">
    <property type="entry name" value="Hedgehog/DD-peptidase"/>
    <property type="match status" value="1"/>
</dbReference>
<accession>A0A7W2L197</accession>
<dbReference type="Gene3D" id="3.30.1380.10">
    <property type="match status" value="1"/>
</dbReference>
<sequence length="143" mass="15848">MRITPHFTLQEMIVSQIASREGLINTPTPQVITNLHLLCQALEQVRALFARPVIVSSGYRSAELNARIGGSSRSQHMTGLAADFGVVGISHREVVHRISKSNVEFDQLILEFDSWVHLSVSPSAPRREVLTIRRGTGYMSGLK</sequence>
<dbReference type="EMBL" id="JACGDG010000009">
    <property type="protein sequence ID" value="MBA6116467.1"/>
    <property type="molecule type" value="Genomic_DNA"/>
</dbReference>
<dbReference type="InterPro" id="IPR009045">
    <property type="entry name" value="Zn_M74/Hedgehog-like"/>
</dbReference>
<dbReference type="InterPro" id="IPR013230">
    <property type="entry name" value="Peptidase_M15A_C"/>
</dbReference>
<gene>
    <name evidence="2" type="ORF">H4C47_12040</name>
</gene>
<dbReference type="RefSeq" id="WP_054902313.1">
    <property type="nucleotide sequence ID" value="NZ_CP060529.1"/>
</dbReference>
<evidence type="ECO:0000313" key="3">
    <source>
        <dbReference type="Proteomes" id="UP000553948"/>
    </source>
</evidence>